<keyword evidence="6 14" id="KW-0378">Hydrolase</keyword>
<protein>
    <recommendedName>
        <fullName evidence="14">ATP-dependent helicase/deoxyribonuclease subunit B</fullName>
        <ecNumber evidence="14">3.1.-.-</ecNumber>
    </recommendedName>
    <alternativeName>
        <fullName evidence="14">ATP-dependent helicase/nuclease subunit AddB</fullName>
    </alternativeName>
</protein>
<dbReference type="InterPro" id="IPR011604">
    <property type="entry name" value="PDDEXK-like_dom_sf"/>
</dbReference>
<dbReference type="InterPro" id="IPR014017">
    <property type="entry name" value="DNA_helicase_UvrD-like_C"/>
</dbReference>
<dbReference type="HAMAP" id="MF_01452">
    <property type="entry name" value="AddB_type1"/>
    <property type="match status" value="1"/>
</dbReference>
<keyword evidence="1 14" id="KW-0004">4Fe-4S</keyword>
<comment type="cofactor">
    <cofactor evidence="14">
        <name>Mg(2+)</name>
        <dbReference type="ChEBI" id="CHEBI:18420"/>
    </cofactor>
</comment>
<dbReference type="EMBL" id="JAKIJS010000001">
    <property type="protein sequence ID" value="MCF6136768.1"/>
    <property type="molecule type" value="Genomic_DNA"/>
</dbReference>
<evidence type="ECO:0000256" key="7">
    <source>
        <dbReference type="ARBA" id="ARBA00022806"/>
    </source>
</evidence>
<name>A0ABS9GVA8_9BACL</name>
<evidence type="ECO:0000256" key="12">
    <source>
        <dbReference type="ARBA" id="ARBA00023125"/>
    </source>
</evidence>
<evidence type="ECO:0000313" key="17">
    <source>
        <dbReference type="Proteomes" id="UP001649381"/>
    </source>
</evidence>
<keyword evidence="17" id="KW-1185">Reference proteome</keyword>
<dbReference type="Gene3D" id="3.40.50.300">
    <property type="entry name" value="P-loop containing nucleotide triphosphate hydrolases"/>
    <property type="match status" value="4"/>
</dbReference>
<keyword evidence="13 14" id="KW-0234">DNA repair</keyword>
<comment type="caution">
    <text evidence="16">The sequence shown here is derived from an EMBL/GenBank/DDBJ whole genome shotgun (WGS) entry which is preliminary data.</text>
</comment>
<keyword evidence="5 14" id="KW-0227">DNA damage</keyword>
<keyword evidence="2 14" id="KW-0540">Nuclease</keyword>
<evidence type="ECO:0000256" key="11">
    <source>
        <dbReference type="ARBA" id="ARBA00023014"/>
    </source>
</evidence>
<dbReference type="PROSITE" id="PS51217">
    <property type="entry name" value="UVRD_HELICASE_CTER"/>
    <property type="match status" value="1"/>
</dbReference>
<sequence>MSVRFIVGRSGSGKTTKCLDEIRSVLQKNPSGAPIVMLVPDQMTFQMEYELVKTPGLGGMIRAQVFSFSRLALKVLQEVGGLTRYHISSTGMNMLLRKVVEKERDQLVLFNKSSEQNGFYELLEEMVKEFKRYCLEATDLEQLEKTLLEESDDRNLLRDKLHDLHIIYHQLEAMLEGQYVDSEDYLRMLEERMPDSSYFKGCEVWIDGFHSYTPQEMGAIRALMKKAKRVNITLTSTGPTDHPASDLDLFRMTNTTYQKLSAIAEEEGIQVESVERLEEQHRFQHSPSIRHLENYLHERPVVPFYGESTVQISSAVNRRAEVEGIARDIQELVQNKGYRYRDIAILVRDASTYSDLLNTLLVDYEIPFFLDQKRSMLHHPLIECIRSSLDVISQNWRYDPVFRCVKTDLLFEHDQWTTQQIREQVDLLENYVLAHGIHGKKRWTSKEDWNYRKFRSLDMNFGSQTDDERDKQRWINEARQMIADPLSRLERDLKASNNGKELCEALFLYLEYLQVPAKLEKWRYDAEQAGDLSLAREHDQVWQAVIDLMEQMVEIVGEEPLSLDLFNKMLNTGLESMRFALVPPSIDQVLIGSLDRSRFYDVKCTFILGVNDGVLPAKPSEDGILSEDDRETLQSLGVEMAPTARENLLDENFLIYMALASASDYLFVSYPLADEEGKSLVPSILINQLKELYPEQSERFIMQEPNESDEEPFRFIGRPGRTLSFLTSQLRQWQKGYPIASEWWNVYNWFVMNEGWNTSAKRTIHSLFYENKADSLKSNTSKQLYGDHLKASVSRMEKHQSCPFSHFASYGLNLQERQLFRLEAPDIGQLFHAALKEVADSLQQRKMDWRELSSKDCYRIATEVVEKLAPRLQSQILLSSNRYQYIKRKLINVVGRASYALSQQAKASGFSPIGLELEFGNKEKIPALKYQLKDGTTMEVIGRIDRVDTATNEDGLLLRVIDYKSSQKGLNLSEVYYGIALQMLTYLDVVLTHSDEWLGKEADPAGVLYFHVHDPVHSSKKLLTLDEIEKELFKKFKMKGYVLEDEDVVQLMDNTIEGHSEIIPVATKKDGSFRKGSSLLNKEQFDEVRSYVRSMIGSIGSDIMDGNIDISPYEMQKRTPCTYCSFRSVCQFDHSLEENNYRPLKNIKDEELFKKMRERGGDEADA</sequence>
<dbReference type="InterPro" id="IPR038726">
    <property type="entry name" value="PDDEXK_AddAB-type"/>
</dbReference>
<dbReference type="Pfam" id="PF13361">
    <property type="entry name" value="UvrD_C"/>
    <property type="match status" value="1"/>
</dbReference>
<dbReference type="PANTHER" id="PTHR30591:SF1">
    <property type="entry name" value="RECBCD ENZYME SUBUNIT RECC"/>
    <property type="match status" value="1"/>
</dbReference>
<evidence type="ECO:0000313" key="16">
    <source>
        <dbReference type="EMBL" id="MCF6136768.1"/>
    </source>
</evidence>
<comment type="similarity">
    <text evidence="14">Belongs to the helicase family. AddB/RexB type 1 subfamily.</text>
</comment>
<keyword evidence="12 14" id="KW-0238">DNA-binding</keyword>
<dbReference type="EC" id="3.1.-.-" evidence="14"/>
<keyword evidence="3 14" id="KW-0479">Metal-binding</keyword>
<accession>A0ABS9GVA8</accession>
<evidence type="ECO:0000259" key="15">
    <source>
        <dbReference type="PROSITE" id="PS51217"/>
    </source>
</evidence>
<keyword evidence="11 14" id="KW-0411">Iron-sulfur</keyword>
<evidence type="ECO:0000256" key="8">
    <source>
        <dbReference type="ARBA" id="ARBA00022839"/>
    </source>
</evidence>
<evidence type="ECO:0000256" key="2">
    <source>
        <dbReference type="ARBA" id="ARBA00022722"/>
    </source>
</evidence>
<dbReference type="NCBIfam" id="TIGR02773">
    <property type="entry name" value="addB_Gpos"/>
    <property type="match status" value="1"/>
</dbReference>
<organism evidence="16 17">
    <name type="scientific">Pseudalkalibacillus berkeleyi</name>
    <dbReference type="NCBI Taxonomy" id="1069813"/>
    <lineage>
        <taxon>Bacteria</taxon>
        <taxon>Bacillati</taxon>
        <taxon>Bacillota</taxon>
        <taxon>Bacilli</taxon>
        <taxon>Bacillales</taxon>
        <taxon>Fictibacillaceae</taxon>
        <taxon>Pseudalkalibacillus</taxon>
    </lineage>
</organism>
<gene>
    <name evidence="14 16" type="primary">addB</name>
    <name evidence="16" type="ORF">L2716_03435</name>
</gene>
<keyword evidence="4 14" id="KW-0547">Nucleotide-binding</keyword>
<dbReference type="GO" id="GO:0004386">
    <property type="term" value="F:helicase activity"/>
    <property type="evidence" value="ECO:0007669"/>
    <property type="project" value="UniProtKB-KW"/>
</dbReference>
<dbReference type="RefSeq" id="WP_236331802.1">
    <property type="nucleotide sequence ID" value="NZ_JAKIJS010000001.1"/>
</dbReference>
<comment type="miscellaneous">
    <text evidence="14">Despite having conserved helicase domains, this subunit does not have helicase activity.</text>
</comment>
<feature type="binding site" evidence="14">
    <location>
        <position position="1124"/>
    </location>
    <ligand>
        <name>[4Fe-4S] cluster</name>
        <dbReference type="ChEBI" id="CHEBI:49883"/>
    </ligand>
</feature>
<feature type="binding site" evidence="14">
    <location>
        <position position="802"/>
    </location>
    <ligand>
        <name>[4Fe-4S] cluster</name>
        <dbReference type="ChEBI" id="CHEBI:49883"/>
    </ligand>
</feature>
<evidence type="ECO:0000256" key="10">
    <source>
        <dbReference type="ARBA" id="ARBA00023004"/>
    </source>
</evidence>
<keyword evidence="7 14" id="KW-0347">Helicase</keyword>
<dbReference type="InterPro" id="IPR027417">
    <property type="entry name" value="P-loop_NTPase"/>
</dbReference>
<evidence type="ECO:0000256" key="4">
    <source>
        <dbReference type="ARBA" id="ARBA00022741"/>
    </source>
</evidence>
<comment type="subunit">
    <text evidence="14">Heterodimer of AddA and AddB.</text>
</comment>
<dbReference type="Gene3D" id="3.90.320.10">
    <property type="match status" value="1"/>
</dbReference>
<feature type="domain" description="UvrD-like helicase C-terminal" evidence="15">
    <location>
        <begin position="279"/>
        <end position="599"/>
    </location>
</feature>
<dbReference type="InterPro" id="IPR049035">
    <property type="entry name" value="ADDB_N"/>
</dbReference>
<keyword evidence="8 14" id="KW-0269">Exonuclease</keyword>
<dbReference type="Pfam" id="PF21445">
    <property type="entry name" value="ADDB_N"/>
    <property type="match status" value="1"/>
</dbReference>
<comment type="function">
    <text evidence="14">The heterodimer acts as both an ATP-dependent DNA helicase and an ATP-dependent, dual-direction single-stranded exonuclease. Recognizes the chi site generating a DNA molecule suitable for the initiation of homologous recombination. The AddB subunit has 5' -&gt; 3' nuclease activity but not helicase activity.</text>
</comment>
<evidence type="ECO:0000256" key="1">
    <source>
        <dbReference type="ARBA" id="ARBA00022485"/>
    </source>
</evidence>
<keyword evidence="10 14" id="KW-0408">Iron</keyword>
<feature type="binding site" evidence="14">
    <location>
        <position position="1121"/>
    </location>
    <ligand>
        <name>[4Fe-4S] cluster</name>
        <dbReference type="ChEBI" id="CHEBI:49883"/>
    </ligand>
</feature>
<dbReference type="InterPro" id="IPR014140">
    <property type="entry name" value="DNA_helicase_suAddB"/>
</dbReference>
<comment type="cofactor">
    <cofactor evidence="14">
        <name>[4Fe-4S] cluster</name>
        <dbReference type="ChEBI" id="CHEBI:49883"/>
    </cofactor>
    <text evidence="14">Binds 1 [4Fe-4S] cluster.</text>
</comment>
<dbReference type="PANTHER" id="PTHR30591">
    <property type="entry name" value="RECBCD ENZYME SUBUNIT RECC"/>
    <property type="match status" value="1"/>
</dbReference>
<dbReference type="SUPFAM" id="SSF52540">
    <property type="entry name" value="P-loop containing nucleoside triphosphate hydrolases"/>
    <property type="match status" value="1"/>
</dbReference>
<evidence type="ECO:0000256" key="13">
    <source>
        <dbReference type="ARBA" id="ARBA00023204"/>
    </source>
</evidence>
<feature type="binding site" evidence="14">
    <location>
        <position position="1130"/>
    </location>
    <ligand>
        <name>[4Fe-4S] cluster</name>
        <dbReference type="ChEBI" id="CHEBI:49883"/>
    </ligand>
</feature>
<evidence type="ECO:0000256" key="5">
    <source>
        <dbReference type="ARBA" id="ARBA00022763"/>
    </source>
</evidence>
<proteinExistence type="inferred from homology"/>
<keyword evidence="9 14" id="KW-0067">ATP-binding</keyword>
<evidence type="ECO:0000256" key="9">
    <source>
        <dbReference type="ARBA" id="ARBA00022840"/>
    </source>
</evidence>
<evidence type="ECO:0000256" key="14">
    <source>
        <dbReference type="HAMAP-Rule" id="MF_01452"/>
    </source>
</evidence>
<reference evidence="16 17" key="1">
    <citation type="submission" date="2022-01" db="EMBL/GenBank/DDBJ databases">
        <title>Alkalihalobacillus sp. EGI L200015, a novel bacterium isolated from a salt lake sediment.</title>
        <authorList>
            <person name="Gao L."/>
            <person name="Fang B.-Z."/>
            <person name="Li W.-J."/>
        </authorList>
    </citation>
    <scope>NUCLEOTIDE SEQUENCE [LARGE SCALE GENOMIC DNA]</scope>
    <source>
        <strain evidence="16 17">KCTC 12718</strain>
    </source>
</reference>
<evidence type="ECO:0000256" key="6">
    <source>
        <dbReference type="ARBA" id="ARBA00022801"/>
    </source>
</evidence>
<dbReference type="Pfam" id="PF12705">
    <property type="entry name" value="PDDEXK_1"/>
    <property type="match status" value="1"/>
</dbReference>
<evidence type="ECO:0000256" key="3">
    <source>
        <dbReference type="ARBA" id="ARBA00022723"/>
    </source>
</evidence>
<dbReference type="Proteomes" id="UP001649381">
    <property type="component" value="Unassembled WGS sequence"/>
</dbReference>
<dbReference type="Gene3D" id="6.10.140.1030">
    <property type="match status" value="1"/>
</dbReference>